<keyword evidence="2" id="KW-1185">Reference proteome</keyword>
<evidence type="ECO:0000313" key="2">
    <source>
        <dbReference type="Proteomes" id="UP000309174"/>
    </source>
</evidence>
<dbReference type="OrthoDB" id="8417725at2"/>
<evidence type="ECO:0000313" key="1">
    <source>
        <dbReference type="EMBL" id="TMR01931.1"/>
    </source>
</evidence>
<sequence length="245" mass="26881">MGRAFEIVREFEVDASPEQVWDAITTGAAGWLWPAEYEPRVGGAAGLGGVVTAWDPPRRLTSRQEDPDGIEGLPQSLNQLDNLIEPREGGRAWVRYVHSGIFTDDWDNQYDGANRHTDFYLHTLRQYLVHFTGLPATQSDIHGPKASMAKGSFGAAVRALGLDGAAEGDTVRVELPGAGAADALVDFRNEYFLGLRTGDAMYRFFGRDAWGGPVGIAVHDFAPGSAAEQERTKKAWRTWLQDVYA</sequence>
<dbReference type="InterPro" id="IPR023393">
    <property type="entry name" value="START-like_dom_sf"/>
</dbReference>
<gene>
    <name evidence="1" type="ORF">ETD83_13390</name>
</gene>
<protein>
    <submittedName>
        <fullName evidence="1">SRPBCC domain-containing protein</fullName>
    </submittedName>
</protein>
<dbReference type="EMBL" id="VCKW01000055">
    <property type="protein sequence ID" value="TMR01931.1"/>
    <property type="molecule type" value="Genomic_DNA"/>
</dbReference>
<comment type="caution">
    <text evidence="1">The sequence shown here is derived from an EMBL/GenBank/DDBJ whole genome shotgun (WGS) entry which is preliminary data.</text>
</comment>
<dbReference type="AlphaFoldDB" id="A0A5C4JDQ9"/>
<dbReference type="Proteomes" id="UP000309174">
    <property type="component" value="Unassembled WGS sequence"/>
</dbReference>
<dbReference type="Gene3D" id="3.30.530.20">
    <property type="match status" value="1"/>
</dbReference>
<name>A0A5C4JDQ9_9ACTN</name>
<proteinExistence type="predicted"/>
<dbReference type="SUPFAM" id="SSF55961">
    <property type="entry name" value="Bet v1-like"/>
    <property type="match status" value="1"/>
</dbReference>
<reference evidence="1 2" key="1">
    <citation type="submission" date="2019-05" db="EMBL/GenBank/DDBJ databases">
        <title>Draft genome sequence of Actinomadura sp. 14C53.</title>
        <authorList>
            <person name="Saricaoglu S."/>
            <person name="Isik K."/>
        </authorList>
    </citation>
    <scope>NUCLEOTIDE SEQUENCE [LARGE SCALE GENOMIC DNA]</scope>
    <source>
        <strain evidence="1 2">14C53</strain>
    </source>
</reference>
<dbReference type="RefSeq" id="WP_138645433.1">
    <property type="nucleotide sequence ID" value="NZ_VCKW01000055.1"/>
</dbReference>
<accession>A0A5C4JDQ9</accession>
<organism evidence="1 2">
    <name type="scientific">Actinomadura soli</name>
    <dbReference type="NCBI Taxonomy" id="2508997"/>
    <lineage>
        <taxon>Bacteria</taxon>
        <taxon>Bacillati</taxon>
        <taxon>Actinomycetota</taxon>
        <taxon>Actinomycetes</taxon>
        <taxon>Streptosporangiales</taxon>
        <taxon>Thermomonosporaceae</taxon>
        <taxon>Actinomadura</taxon>
    </lineage>
</organism>